<proteinExistence type="predicted"/>
<dbReference type="Proteomes" id="UP000652755">
    <property type="component" value="Unassembled WGS sequence"/>
</dbReference>
<dbReference type="EMBL" id="JACRYL010000010">
    <property type="protein sequence ID" value="MBC6111353.1"/>
    <property type="molecule type" value="Genomic_DNA"/>
</dbReference>
<dbReference type="Pfam" id="PF20026">
    <property type="entry name" value="DUF6434"/>
    <property type="match status" value="1"/>
</dbReference>
<dbReference type="InterPro" id="IPR045492">
    <property type="entry name" value="DUF6434"/>
</dbReference>
<evidence type="ECO:0000313" key="2">
    <source>
        <dbReference type="EMBL" id="MBC6111353.1"/>
    </source>
</evidence>
<protein>
    <recommendedName>
        <fullName evidence="1">DUF6434 domain-containing protein</fullName>
    </recommendedName>
</protein>
<sequence length="69" mass="8481">MEKFDWHSEPLTDETTITKTYKNTQNVRRYFQSHLGTKWKNNRFFMAWLKDNEGKTLKDAVEEFRKNHI</sequence>
<feature type="domain" description="DUF6434" evidence="1">
    <location>
        <begin position="4"/>
        <end position="66"/>
    </location>
</feature>
<evidence type="ECO:0000313" key="3">
    <source>
        <dbReference type="Proteomes" id="UP000652755"/>
    </source>
</evidence>
<comment type="caution">
    <text evidence="2">The sequence shown here is derived from an EMBL/GenBank/DDBJ whole genome shotgun (WGS) entry which is preliminary data.</text>
</comment>
<evidence type="ECO:0000259" key="1">
    <source>
        <dbReference type="Pfam" id="PF20026"/>
    </source>
</evidence>
<organism evidence="2 3">
    <name type="scientific">Pedobacter fastidiosus</name>
    <dbReference type="NCBI Taxonomy" id="2765361"/>
    <lineage>
        <taxon>Bacteria</taxon>
        <taxon>Pseudomonadati</taxon>
        <taxon>Bacteroidota</taxon>
        <taxon>Sphingobacteriia</taxon>
        <taxon>Sphingobacteriales</taxon>
        <taxon>Sphingobacteriaceae</taxon>
        <taxon>Pedobacter</taxon>
    </lineage>
</organism>
<dbReference type="RefSeq" id="WP_187071808.1">
    <property type="nucleotide sequence ID" value="NZ_JACRYL010000010.1"/>
</dbReference>
<reference evidence="2 3" key="1">
    <citation type="submission" date="2020-08" db="EMBL/GenBank/DDBJ databases">
        <authorList>
            <person name="Sun Q."/>
            <person name="Inoue M."/>
        </authorList>
    </citation>
    <scope>NUCLEOTIDE SEQUENCE [LARGE SCALE GENOMIC DNA]</scope>
    <source>
        <strain evidence="2 3">CCM 8938</strain>
    </source>
</reference>
<gene>
    <name evidence="2" type="ORF">H7U22_13080</name>
</gene>
<name>A0ABR7KUI1_9SPHI</name>
<keyword evidence="3" id="KW-1185">Reference proteome</keyword>
<accession>A0ABR7KUI1</accession>